<dbReference type="InterPro" id="IPR040243">
    <property type="entry name" value="Steroid_recept_RNA_1"/>
</dbReference>
<proteinExistence type="predicted"/>
<sequence length="168" mass="18943">MSGENYRSATKSHDPGWNDPPPIPTSHKPRAGGAKADKKQEEHAAPAAEDSLPEREEMIGQIRTVFDGYVQQLEESRRANVQKRIDLLYDQWAKGTLPEQLEALIYRLSAALLDEDDVRANVLHRTIVCDHGGKCAQWAPMLRQLIFVLQLRNEQTKPVVADQIVQPL</sequence>
<feature type="domain" description="SRA1/Sec31" evidence="2">
    <location>
        <begin position="20"/>
        <end position="147"/>
    </location>
</feature>
<dbReference type="GO" id="GO:0003713">
    <property type="term" value="F:transcription coactivator activity"/>
    <property type="evidence" value="ECO:0007669"/>
    <property type="project" value="InterPro"/>
</dbReference>
<evidence type="ECO:0000256" key="1">
    <source>
        <dbReference type="SAM" id="MobiDB-lite"/>
    </source>
</evidence>
<dbReference type="PANTHER" id="PTHR18834:SF2">
    <property type="entry name" value="STEROID RECEPTOR RNA ACTIVATOR 1"/>
    <property type="match status" value="1"/>
</dbReference>
<dbReference type="STRING" id="34690.A0A182UK58"/>
<evidence type="ECO:0000313" key="4">
    <source>
        <dbReference type="Proteomes" id="UP000075902"/>
    </source>
</evidence>
<organism evidence="3 4">
    <name type="scientific">Anopheles melas</name>
    <dbReference type="NCBI Taxonomy" id="34690"/>
    <lineage>
        <taxon>Eukaryota</taxon>
        <taxon>Metazoa</taxon>
        <taxon>Ecdysozoa</taxon>
        <taxon>Arthropoda</taxon>
        <taxon>Hexapoda</taxon>
        <taxon>Insecta</taxon>
        <taxon>Pterygota</taxon>
        <taxon>Neoptera</taxon>
        <taxon>Endopterygota</taxon>
        <taxon>Diptera</taxon>
        <taxon>Nematocera</taxon>
        <taxon>Culicoidea</taxon>
        <taxon>Culicidae</taxon>
        <taxon>Anophelinae</taxon>
        <taxon>Anopheles</taxon>
    </lineage>
</organism>
<dbReference type="Proteomes" id="UP000075902">
    <property type="component" value="Unassembled WGS sequence"/>
</dbReference>
<feature type="compositionally biased region" description="Basic and acidic residues" evidence="1">
    <location>
        <begin position="35"/>
        <end position="44"/>
    </location>
</feature>
<dbReference type="FunFam" id="1.20.940.10:FF:000009">
    <property type="entry name" value="Protein transport protein Sec31A"/>
    <property type="match status" value="1"/>
</dbReference>
<dbReference type="VEuPathDB" id="VectorBase:AMEC021891"/>
<evidence type="ECO:0000313" key="3">
    <source>
        <dbReference type="EnsemblMetazoa" id="AMEC021891-PA"/>
    </source>
</evidence>
<keyword evidence="4" id="KW-1185">Reference proteome</keyword>
<accession>A0A182UK58</accession>
<dbReference type="Pfam" id="PF07304">
    <property type="entry name" value="SRA1"/>
    <property type="match status" value="1"/>
</dbReference>
<protein>
    <recommendedName>
        <fullName evidence="2">SRA1/Sec31 domain-containing protein</fullName>
    </recommendedName>
</protein>
<reference evidence="4" key="1">
    <citation type="submission" date="2014-01" db="EMBL/GenBank/DDBJ databases">
        <title>The Genome Sequence of Anopheles melas CM1001059_A (V2).</title>
        <authorList>
            <consortium name="The Broad Institute Genomics Platform"/>
            <person name="Neafsey D.E."/>
            <person name="Besansky N."/>
            <person name="Howell P."/>
            <person name="Walton C."/>
            <person name="Young S.K."/>
            <person name="Zeng Q."/>
            <person name="Gargeya S."/>
            <person name="Fitzgerald M."/>
            <person name="Haas B."/>
            <person name="Abouelleil A."/>
            <person name="Allen A.W."/>
            <person name="Alvarado L."/>
            <person name="Arachchi H.M."/>
            <person name="Berlin A.M."/>
            <person name="Chapman S.B."/>
            <person name="Gainer-Dewar J."/>
            <person name="Goldberg J."/>
            <person name="Griggs A."/>
            <person name="Gujja S."/>
            <person name="Hansen M."/>
            <person name="Howarth C."/>
            <person name="Imamovic A."/>
            <person name="Ireland A."/>
            <person name="Larimer J."/>
            <person name="McCowan C."/>
            <person name="Murphy C."/>
            <person name="Pearson M."/>
            <person name="Poon T.W."/>
            <person name="Priest M."/>
            <person name="Roberts A."/>
            <person name="Saif S."/>
            <person name="Shea T."/>
            <person name="Sisk P."/>
            <person name="Sykes S."/>
            <person name="Wortman J."/>
            <person name="Nusbaum C."/>
            <person name="Birren B."/>
        </authorList>
    </citation>
    <scope>NUCLEOTIDE SEQUENCE [LARGE SCALE GENOMIC DNA]</scope>
    <source>
        <strain evidence="4">CM1001059</strain>
    </source>
</reference>
<dbReference type="EnsemblMetazoa" id="AMEC021891-RA">
    <property type="protein sequence ID" value="AMEC021891-PA"/>
    <property type="gene ID" value="AMEC021891"/>
</dbReference>
<name>A0A182UK58_9DIPT</name>
<dbReference type="Gene3D" id="1.20.940.10">
    <property type="entry name" value="Functional domain of the splicing factor Prp18"/>
    <property type="match status" value="1"/>
</dbReference>
<dbReference type="GO" id="GO:0006357">
    <property type="term" value="P:regulation of transcription by RNA polymerase II"/>
    <property type="evidence" value="ECO:0007669"/>
    <property type="project" value="InterPro"/>
</dbReference>
<feature type="region of interest" description="Disordered" evidence="1">
    <location>
        <begin position="1"/>
        <end position="54"/>
    </location>
</feature>
<dbReference type="InterPro" id="IPR009917">
    <property type="entry name" value="SRA1/Sec31"/>
</dbReference>
<dbReference type="PANTHER" id="PTHR18834">
    <property type="entry name" value="STEROID RECEPTOR RNA ACTIVATOR 1"/>
    <property type="match status" value="1"/>
</dbReference>
<evidence type="ECO:0000259" key="2">
    <source>
        <dbReference type="Pfam" id="PF07304"/>
    </source>
</evidence>
<reference evidence="3" key="2">
    <citation type="submission" date="2020-05" db="UniProtKB">
        <authorList>
            <consortium name="EnsemblMetazoa"/>
        </authorList>
    </citation>
    <scope>IDENTIFICATION</scope>
    <source>
        <strain evidence="3">CM1001059</strain>
    </source>
</reference>
<dbReference type="GO" id="GO:0005634">
    <property type="term" value="C:nucleus"/>
    <property type="evidence" value="ECO:0007669"/>
    <property type="project" value="TreeGrafter"/>
</dbReference>
<dbReference type="AlphaFoldDB" id="A0A182UK58"/>